<dbReference type="GO" id="GO:0008270">
    <property type="term" value="F:zinc ion binding"/>
    <property type="evidence" value="ECO:0007669"/>
    <property type="project" value="UniProtKB-KW"/>
</dbReference>
<proteinExistence type="inferred from homology"/>
<evidence type="ECO:0000256" key="19">
    <source>
        <dbReference type="RuleBase" id="RU368093"/>
    </source>
</evidence>
<evidence type="ECO:0000256" key="13">
    <source>
        <dbReference type="ARBA" id="ARBA00023125"/>
    </source>
</evidence>
<evidence type="ECO:0000313" key="23">
    <source>
        <dbReference type="EMBL" id="KAJ5315506.1"/>
    </source>
</evidence>
<evidence type="ECO:0000256" key="14">
    <source>
        <dbReference type="ARBA" id="ARBA00023204"/>
    </source>
</evidence>
<organism evidence="23 24">
    <name type="scientific">Penicillium atrosanguineum</name>
    <dbReference type="NCBI Taxonomy" id="1132637"/>
    <lineage>
        <taxon>Eukaryota</taxon>
        <taxon>Fungi</taxon>
        <taxon>Dikarya</taxon>
        <taxon>Ascomycota</taxon>
        <taxon>Pezizomycotina</taxon>
        <taxon>Eurotiomycetes</taxon>
        <taxon>Eurotiomycetidae</taxon>
        <taxon>Eurotiales</taxon>
        <taxon>Aspergillaceae</taxon>
        <taxon>Penicillium</taxon>
    </lineage>
</organism>
<evidence type="ECO:0000256" key="12">
    <source>
        <dbReference type="ARBA" id="ARBA00022833"/>
    </source>
</evidence>
<evidence type="ECO:0000256" key="20">
    <source>
        <dbReference type="SAM" id="MobiDB-lite"/>
    </source>
</evidence>
<keyword evidence="15 19" id="KW-0539">Nucleus</keyword>
<dbReference type="SMART" id="SM00184">
    <property type="entry name" value="RING"/>
    <property type="match status" value="1"/>
</dbReference>
<dbReference type="GO" id="GO:0003697">
    <property type="term" value="F:single-stranded DNA binding"/>
    <property type="evidence" value="ECO:0007669"/>
    <property type="project" value="UniProtKB-UniRule"/>
</dbReference>
<evidence type="ECO:0000256" key="1">
    <source>
        <dbReference type="ARBA" id="ARBA00000900"/>
    </source>
</evidence>
<dbReference type="GO" id="GO:0006301">
    <property type="term" value="P:DNA damage tolerance"/>
    <property type="evidence" value="ECO:0007669"/>
    <property type="project" value="InterPro"/>
</dbReference>
<dbReference type="PROSITE" id="PS00518">
    <property type="entry name" value="ZF_RING_1"/>
    <property type="match status" value="1"/>
</dbReference>
<evidence type="ECO:0000256" key="7">
    <source>
        <dbReference type="ARBA" id="ARBA00022679"/>
    </source>
</evidence>
<evidence type="ECO:0000256" key="5">
    <source>
        <dbReference type="ARBA" id="ARBA00012483"/>
    </source>
</evidence>
<evidence type="ECO:0000256" key="16">
    <source>
        <dbReference type="ARBA" id="ARBA00054102"/>
    </source>
</evidence>
<comment type="catalytic activity">
    <reaction evidence="1 19">
        <text>S-ubiquitinyl-[E2 ubiquitin-conjugating enzyme]-L-cysteine + [acceptor protein]-L-lysine = [E2 ubiquitin-conjugating enzyme]-L-cysteine + N(6)-ubiquitinyl-[acceptor protein]-L-lysine.</text>
        <dbReference type="EC" id="2.3.2.27"/>
    </reaction>
</comment>
<evidence type="ECO:0000256" key="10">
    <source>
        <dbReference type="ARBA" id="ARBA00022771"/>
    </source>
</evidence>
<feature type="region of interest" description="Disordered" evidence="20">
    <location>
        <begin position="325"/>
        <end position="374"/>
    </location>
</feature>
<reference evidence="23" key="2">
    <citation type="journal article" date="2023" name="IMA Fungus">
        <title>Comparative genomic study of the Penicillium genus elucidates a diverse pangenome and 15 lateral gene transfer events.</title>
        <authorList>
            <person name="Petersen C."/>
            <person name="Sorensen T."/>
            <person name="Nielsen M.R."/>
            <person name="Sondergaard T.E."/>
            <person name="Sorensen J.L."/>
            <person name="Fitzpatrick D.A."/>
            <person name="Frisvad J.C."/>
            <person name="Nielsen K.L."/>
        </authorList>
    </citation>
    <scope>NUCLEOTIDE SEQUENCE</scope>
    <source>
        <strain evidence="23">IBT 21472</strain>
    </source>
</reference>
<evidence type="ECO:0000259" key="22">
    <source>
        <dbReference type="PROSITE" id="PS50800"/>
    </source>
</evidence>
<dbReference type="InterPro" id="IPR013083">
    <property type="entry name" value="Znf_RING/FYVE/PHD"/>
</dbReference>
<dbReference type="Proteomes" id="UP001147746">
    <property type="component" value="Unassembled WGS sequence"/>
</dbReference>
<dbReference type="Pfam" id="PF13923">
    <property type="entry name" value="zf-C3HC4_2"/>
    <property type="match status" value="1"/>
</dbReference>
<gene>
    <name evidence="23" type="ORF">N7476_005813</name>
</gene>
<keyword evidence="11 19" id="KW-0833">Ubl conjugation pathway</keyword>
<evidence type="ECO:0000256" key="2">
    <source>
        <dbReference type="ARBA" id="ARBA00004123"/>
    </source>
</evidence>
<keyword evidence="12 19" id="KW-0862">Zinc</keyword>
<dbReference type="NCBIfam" id="TIGR00599">
    <property type="entry name" value="rad18"/>
    <property type="match status" value="1"/>
</dbReference>
<name>A0A9W9PW10_9EURO</name>
<evidence type="ECO:0000256" key="15">
    <source>
        <dbReference type="ARBA" id="ARBA00023242"/>
    </source>
</evidence>
<comment type="pathway">
    <text evidence="3 19">Protein modification; protein ubiquitination.</text>
</comment>
<evidence type="ECO:0000313" key="24">
    <source>
        <dbReference type="Proteomes" id="UP001147746"/>
    </source>
</evidence>
<dbReference type="PROSITE" id="PS50089">
    <property type="entry name" value="ZF_RING_2"/>
    <property type="match status" value="1"/>
</dbReference>
<evidence type="ECO:0000256" key="3">
    <source>
        <dbReference type="ARBA" id="ARBA00004906"/>
    </source>
</evidence>
<dbReference type="EC" id="2.3.2.27" evidence="5 19"/>
<dbReference type="PANTHER" id="PTHR14134">
    <property type="entry name" value="E3 UBIQUITIN-PROTEIN LIGASE RAD18"/>
    <property type="match status" value="1"/>
</dbReference>
<dbReference type="InterPro" id="IPR001841">
    <property type="entry name" value="Znf_RING"/>
</dbReference>
<comment type="similarity">
    <text evidence="4 19">Belongs to the RAD18 family.</text>
</comment>
<feature type="domain" description="RING-type" evidence="21">
    <location>
        <begin position="30"/>
        <end position="68"/>
    </location>
</feature>
<dbReference type="Gene3D" id="3.30.40.10">
    <property type="entry name" value="Zinc/RING finger domain, C3HC4 (zinc finger)"/>
    <property type="match status" value="1"/>
</dbReference>
<dbReference type="GO" id="GO:0005634">
    <property type="term" value="C:nucleus"/>
    <property type="evidence" value="ECO:0007669"/>
    <property type="project" value="UniProtKB-SubCell"/>
</dbReference>
<dbReference type="InterPro" id="IPR004580">
    <property type="entry name" value="Rad18_fungi"/>
</dbReference>
<dbReference type="PANTHER" id="PTHR14134:SF2">
    <property type="entry name" value="E3 UBIQUITIN-PROTEIN LIGASE RAD18"/>
    <property type="match status" value="1"/>
</dbReference>
<sequence>MAQSFDIPDSTDWLDTPLSLLAPLENSLRCQICKDFFANPVLTSCSHTFCSLCIRRCLSNEGRCPTCRLQDQELKLRRNWIVQELVEQFQNAREPMLSLAKKEAARLANGGDDTQQPLAKKRKVGQIEQDNEPEAAESGSQRMRTRSRGVRVEMSAQVEEPQIIEDSQDDDEDFVPEDGLYPCPLECGLRMKEAAMFSHVGVCTGQKAPSPAKPQVTFRLPAINYSLLKDGQLKKKFRELGIPEWGNRSLLQRRHTEWMNLWNANCDSRNPKSKKELLKELTIWEKTQGGAQIPFASNADEIARKDFDRERWSSSHDDDFKRLIANARKKSDAQIRSTIPGASQGLKENASAPARPMETPLEKSDPVVIDSDGH</sequence>
<dbReference type="GO" id="GO:0097505">
    <property type="term" value="C:Rad6-Rad18 complex"/>
    <property type="evidence" value="ECO:0007669"/>
    <property type="project" value="TreeGrafter"/>
</dbReference>
<comment type="subunit">
    <text evidence="17 19">Interacts with E2 UBC2, forming a complex with ubiquitin ligase activity.</text>
</comment>
<evidence type="ECO:0000256" key="8">
    <source>
        <dbReference type="ARBA" id="ARBA00022723"/>
    </source>
</evidence>
<reference evidence="23" key="1">
    <citation type="submission" date="2022-12" db="EMBL/GenBank/DDBJ databases">
        <authorList>
            <person name="Petersen C."/>
        </authorList>
    </citation>
    <scope>NUCLEOTIDE SEQUENCE</scope>
    <source>
        <strain evidence="23">IBT 21472</strain>
    </source>
</reference>
<evidence type="ECO:0000256" key="11">
    <source>
        <dbReference type="ARBA" id="ARBA00022786"/>
    </source>
</evidence>
<evidence type="ECO:0000256" key="9">
    <source>
        <dbReference type="ARBA" id="ARBA00022763"/>
    </source>
</evidence>
<keyword evidence="10 18" id="KW-0863">Zinc-finger</keyword>
<comment type="function">
    <text evidence="16 19">E3 RING-finger protein, member of the UBC2/RAD6 epistasis group. Associates to the E2 ubiquitin conjugating enzyme UBC2/RAD6 to form the UBC2-RAD18 ubiquitin ligase complex involved in postreplicative repair (PRR) of damaged DNA.</text>
</comment>
<feature type="domain" description="SAP" evidence="22">
    <location>
        <begin position="225"/>
        <end position="259"/>
    </location>
</feature>
<keyword evidence="8 19" id="KW-0479">Metal-binding</keyword>
<keyword evidence="14 19" id="KW-0234">DNA repair</keyword>
<evidence type="ECO:0000256" key="18">
    <source>
        <dbReference type="PROSITE-ProRule" id="PRU00175"/>
    </source>
</evidence>
<dbReference type="InterPro" id="IPR039577">
    <property type="entry name" value="Rad18"/>
</dbReference>
<dbReference type="SMART" id="SM00513">
    <property type="entry name" value="SAP"/>
    <property type="match status" value="1"/>
</dbReference>
<dbReference type="GO" id="GO:0006513">
    <property type="term" value="P:protein monoubiquitination"/>
    <property type="evidence" value="ECO:0007669"/>
    <property type="project" value="InterPro"/>
</dbReference>
<comment type="subcellular location">
    <subcellularLocation>
        <location evidence="2 19">Nucleus</location>
    </subcellularLocation>
</comment>
<evidence type="ECO:0000259" key="21">
    <source>
        <dbReference type="PROSITE" id="PS50089"/>
    </source>
</evidence>
<dbReference type="PROSITE" id="PS50800">
    <property type="entry name" value="SAP"/>
    <property type="match status" value="1"/>
</dbReference>
<feature type="compositionally biased region" description="Basic and acidic residues" evidence="20">
    <location>
        <begin position="360"/>
        <end position="374"/>
    </location>
</feature>
<dbReference type="InterPro" id="IPR003034">
    <property type="entry name" value="SAP_dom"/>
</dbReference>
<dbReference type="EMBL" id="JAPZBO010000005">
    <property type="protein sequence ID" value="KAJ5315506.1"/>
    <property type="molecule type" value="Genomic_DNA"/>
</dbReference>
<keyword evidence="9 19" id="KW-0227">DNA damage</keyword>
<dbReference type="AlphaFoldDB" id="A0A9W9PW10"/>
<protein>
    <recommendedName>
        <fullName evidence="6 19">Postreplication repair E3 ubiquitin-protein ligase RAD18</fullName>
        <ecNumber evidence="5 19">2.3.2.27</ecNumber>
    </recommendedName>
    <alternativeName>
        <fullName evidence="19">RING-type E3 ubiquitin transferase RAD18</fullName>
    </alternativeName>
</protein>
<dbReference type="FunFam" id="3.30.40.10:FF:000172">
    <property type="entry name" value="E3 ubiquitin-protein ligase RAD18"/>
    <property type="match status" value="1"/>
</dbReference>
<dbReference type="GO" id="GO:0006281">
    <property type="term" value="P:DNA repair"/>
    <property type="evidence" value="ECO:0007669"/>
    <property type="project" value="UniProtKB-KW"/>
</dbReference>
<comment type="caution">
    <text evidence="23">The sequence shown here is derived from an EMBL/GenBank/DDBJ whole genome shotgun (WGS) entry which is preliminary data.</text>
</comment>
<accession>A0A9W9PW10</accession>
<dbReference type="InterPro" id="IPR017907">
    <property type="entry name" value="Znf_RING_CS"/>
</dbReference>
<dbReference type="GO" id="GO:0061630">
    <property type="term" value="F:ubiquitin protein ligase activity"/>
    <property type="evidence" value="ECO:0007669"/>
    <property type="project" value="UniProtKB-UniRule"/>
</dbReference>
<dbReference type="Pfam" id="PF02037">
    <property type="entry name" value="SAP"/>
    <property type="match status" value="1"/>
</dbReference>
<evidence type="ECO:0000256" key="17">
    <source>
        <dbReference type="ARBA" id="ARBA00066140"/>
    </source>
</evidence>
<dbReference type="SUPFAM" id="SSF57850">
    <property type="entry name" value="RING/U-box"/>
    <property type="match status" value="1"/>
</dbReference>
<evidence type="ECO:0000256" key="6">
    <source>
        <dbReference type="ARBA" id="ARBA00015551"/>
    </source>
</evidence>
<evidence type="ECO:0000256" key="4">
    <source>
        <dbReference type="ARBA" id="ARBA00009506"/>
    </source>
</evidence>
<keyword evidence="24" id="KW-1185">Reference proteome</keyword>
<feature type="region of interest" description="Disordered" evidence="20">
    <location>
        <begin position="106"/>
        <end position="152"/>
    </location>
</feature>
<keyword evidence="13 19" id="KW-0238">DNA-binding</keyword>
<keyword evidence="7 19" id="KW-0808">Transferase</keyword>